<organism evidence="2 3">
    <name type="scientific">Nonomuraea helvata</name>
    <dbReference type="NCBI Taxonomy" id="37484"/>
    <lineage>
        <taxon>Bacteria</taxon>
        <taxon>Bacillati</taxon>
        <taxon>Actinomycetota</taxon>
        <taxon>Actinomycetes</taxon>
        <taxon>Streptosporangiales</taxon>
        <taxon>Streptosporangiaceae</taxon>
        <taxon>Nonomuraea</taxon>
    </lineage>
</organism>
<sequence length="106" mass="12063">MIMEDPMRSRSGRAWRYWLMALSGIALILIVGVHLASRDSPEKASRSVTEPTEEGDASNARIIDKDQHIDIDTFNQKDSPLWPVIEEFRSAVLQDDSVAHRVTEER</sequence>
<evidence type="ECO:0000313" key="2">
    <source>
        <dbReference type="EMBL" id="MFB9630227.1"/>
    </source>
</evidence>
<gene>
    <name evidence="2" type="ORF">ACFFSA_44745</name>
</gene>
<name>A0ABV5SEY9_9ACTN</name>
<evidence type="ECO:0000313" key="3">
    <source>
        <dbReference type="Proteomes" id="UP001589532"/>
    </source>
</evidence>
<dbReference type="EMBL" id="JBHMBW010000087">
    <property type="protein sequence ID" value="MFB9630227.1"/>
    <property type="molecule type" value="Genomic_DNA"/>
</dbReference>
<protein>
    <submittedName>
        <fullName evidence="2">Uncharacterized protein</fullName>
    </submittedName>
</protein>
<proteinExistence type="predicted"/>
<keyword evidence="3" id="KW-1185">Reference proteome</keyword>
<comment type="caution">
    <text evidence="2">The sequence shown here is derived from an EMBL/GenBank/DDBJ whole genome shotgun (WGS) entry which is preliminary data.</text>
</comment>
<reference evidence="2 3" key="1">
    <citation type="submission" date="2024-09" db="EMBL/GenBank/DDBJ databases">
        <authorList>
            <person name="Sun Q."/>
            <person name="Mori K."/>
        </authorList>
    </citation>
    <scope>NUCLEOTIDE SEQUENCE [LARGE SCALE GENOMIC DNA]</scope>
    <source>
        <strain evidence="2 3">JCM 3143</strain>
    </source>
</reference>
<evidence type="ECO:0000256" key="1">
    <source>
        <dbReference type="SAM" id="MobiDB-lite"/>
    </source>
</evidence>
<dbReference type="RefSeq" id="WP_344998091.1">
    <property type="nucleotide sequence ID" value="NZ_BAAAXV010000009.1"/>
</dbReference>
<accession>A0ABV5SEY9</accession>
<feature type="region of interest" description="Disordered" evidence="1">
    <location>
        <begin position="37"/>
        <end position="60"/>
    </location>
</feature>
<dbReference type="Proteomes" id="UP001589532">
    <property type="component" value="Unassembled WGS sequence"/>
</dbReference>